<dbReference type="EMBL" id="JBHRSD010000029">
    <property type="protein sequence ID" value="MFC3034030.1"/>
    <property type="molecule type" value="Genomic_DNA"/>
</dbReference>
<feature type="compositionally biased region" description="Low complexity" evidence="1">
    <location>
        <begin position="159"/>
        <end position="201"/>
    </location>
</feature>
<keyword evidence="3" id="KW-1185">Reference proteome</keyword>
<dbReference type="RefSeq" id="WP_377126534.1">
    <property type="nucleotide sequence ID" value="NZ_JBHRSD010000029.1"/>
</dbReference>
<accession>A0ABV7CN24</accession>
<evidence type="ECO:0000313" key="3">
    <source>
        <dbReference type="Proteomes" id="UP001595453"/>
    </source>
</evidence>
<evidence type="ECO:0000313" key="2">
    <source>
        <dbReference type="EMBL" id="MFC3034030.1"/>
    </source>
</evidence>
<name>A0ABV7CN24_9GAMM</name>
<protein>
    <submittedName>
        <fullName evidence="2">Uncharacterized protein</fullName>
    </submittedName>
</protein>
<proteinExistence type="predicted"/>
<comment type="caution">
    <text evidence="2">The sequence shown here is derived from an EMBL/GenBank/DDBJ whole genome shotgun (WGS) entry which is preliminary data.</text>
</comment>
<sequence>MKVAVLRYLAKFAANTWYSIAINSHAAVSTLKSKLGVVYQVLQKGEQAMKFAAFLQQSRLLCVLLAVTALPVCSQIEKKPPLEAVKNQPQESYFRDCTNIEFDEVDETLLTKEERIARQEAILEKSLNASAECMDDAMQAGMERMSAAKSGAEAGGAAGANQAAGSENSAQNQQTETQNQQAEQSQQQSSQQSSSSKAHQQGQGGGGSSAVCDAIKQGLASATTAAEKQHFQQLMKEYQCQ</sequence>
<reference evidence="3" key="1">
    <citation type="journal article" date="2019" name="Int. J. Syst. Evol. Microbiol.">
        <title>The Global Catalogue of Microorganisms (GCM) 10K type strain sequencing project: providing services to taxonomists for standard genome sequencing and annotation.</title>
        <authorList>
            <consortium name="The Broad Institute Genomics Platform"/>
            <consortium name="The Broad Institute Genome Sequencing Center for Infectious Disease"/>
            <person name="Wu L."/>
            <person name="Ma J."/>
        </authorList>
    </citation>
    <scope>NUCLEOTIDE SEQUENCE [LARGE SCALE GENOMIC DNA]</scope>
    <source>
        <strain evidence="3">KCTC 42730</strain>
    </source>
</reference>
<dbReference type="Proteomes" id="UP001595453">
    <property type="component" value="Unassembled WGS sequence"/>
</dbReference>
<feature type="region of interest" description="Disordered" evidence="1">
    <location>
        <begin position="144"/>
        <end position="211"/>
    </location>
</feature>
<evidence type="ECO:0000256" key="1">
    <source>
        <dbReference type="SAM" id="MobiDB-lite"/>
    </source>
</evidence>
<organism evidence="2 3">
    <name type="scientific">Pseudoalteromonas fenneropenaei</name>
    <dbReference type="NCBI Taxonomy" id="1737459"/>
    <lineage>
        <taxon>Bacteria</taxon>
        <taxon>Pseudomonadati</taxon>
        <taxon>Pseudomonadota</taxon>
        <taxon>Gammaproteobacteria</taxon>
        <taxon>Alteromonadales</taxon>
        <taxon>Pseudoalteromonadaceae</taxon>
        <taxon>Pseudoalteromonas</taxon>
    </lineage>
</organism>
<gene>
    <name evidence="2" type="ORF">ACFOEE_16080</name>
</gene>